<dbReference type="PANTHER" id="PTHR43304:SF1">
    <property type="entry name" value="PAC DOMAIN-CONTAINING PROTEIN"/>
    <property type="match status" value="1"/>
</dbReference>
<dbReference type="InterPro" id="IPR000700">
    <property type="entry name" value="PAS-assoc_C"/>
</dbReference>
<dbReference type="PANTHER" id="PTHR43304">
    <property type="entry name" value="PHYTOCHROME-LIKE PROTEIN CPH1"/>
    <property type="match status" value="1"/>
</dbReference>
<dbReference type="InterPro" id="IPR013655">
    <property type="entry name" value="PAS_fold_3"/>
</dbReference>
<organism evidence="13 14">
    <name type="scientific">Brevibacillus invocatus</name>
    <dbReference type="NCBI Taxonomy" id="173959"/>
    <lineage>
        <taxon>Bacteria</taxon>
        <taxon>Bacillati</taxon>
        <taxon>Bacillota</taxon>
        <taxon>Bacilli</taxon>
        <taxon>Bacillales</taxon>
        <taxon>Paenibacillaceae</taxon>
        <taxon>Brevibacillus</taxon>
    </lineage>
</organism>
<keyword evidence="5" id="KW-0547">Nucleotide-binding</keyword>
<dbReference type="InterPro" id="IPR005467">
    <property type="entry name" value="His_kinase_dom"/>
</dbReference>
<dbReference type="PRINTS" id="PR00344">
    <property type="entry name" value="BCTRLSENSOR"/>
</dbReference>
<evidence type="ECO:0000313" key="13">
    <source>
        <dbReference type="EMBL" id="RNB69881.1"/>
    </source>
</evidence>
<reference evidence="13 14" key="1">
    <citation type="submission" date="2018-10" db="EMBL/GenBank/DDBJ databases">
        <title>Phylogenomics of Brevibacillus.</title>
        <authorList>
            <person name="Dunlap C."/>
        </authorList>
    </citation>
    <scope>NUCLEOTIDE SEQUENCE [LARGE SCALE GENOMIC DNA]</scope>
    <source>
        <strain evidence="13 14">JCM 12215</strain>
    </source>
</reference>
<dbReference type="Pfam" id="PF08448">
    <property type="entry name" value="PAS_4"/>
    <property type="match status" value="2"/>
</dbReference>
<dbReference type="SMART" id="SM00086">
    <property type="entry name" value="PAC"/>
    <property type="match status" value="3"/>
</dbReference>
<protein>
    <recommendedName>
        <fullName evidence="2">histidine kinase</fullName>
        <ecNumber evidence="2">2.7.13.3</ecNumber>
    </recommendedName>
</protein>
<keyword evidence="8" id="KW-0749">Sporulation</keyword>
<dbReference type="GO" id="GO:0005524">
    <property type="term" value="F:ATP binding"/>
    <property type="evidence" value="ECO:0007669"/>
    <property type="project" value="UniProtKB-KW"/>
</dbReference>
<dbReference type="InterPro" id="IPR003594">
    <property type="entry name" value="HATPase_dom"/>
</dbReference>
<proteinExistence type="predicted"/>
<gene>
    <name evidence="13" type="ORF">EDM52_18055</name>
</gene>
<feature type="domain" description="PAS" evidence="11">
    <location>
        <begin position="121"/>
        <end position="164"/>
    </location>
</feature>
<evidence type="ECO:0000256" key="5">
    <source>
        <dbReference type="ARBA" id="ARBA00022741"/>
    </source>
</evidence>
<dbReference type="NCBIfam" id="TIGR00229">
    <property type="entry name" value="sensory_box"/>
    <property type="match status" value="3"/>
</dbReference>
<dbReference type="OrthoDB" id="9815750at2"/>
<accession>A0A3M8C2L2</accession>
<evidence type="ECO:0000256" key="7">
    <source>
        <dbReference type="ARBA" id="ARBA00022840"/>
    </source>
</evidence>
<dbReference type="InterPro" id="IPR004358">
    <property type="entry name" value="Sig_transdc_His_kin-like_C"/>
</dbReference>
<evidence type="ECO:0000259" key="10">
    <source>
        <dbReference type="PROSITE" id="PS50109"/>
    </source>
</evidence>
<dbReference type="SMART" id="SM00388">
    <property type="entry name" value="HisKA"/>
    <property type="match status" value="1"/>
</dbReference>
<dbReference type="AlphaFoldDB" id="A0A3M8C2L2"/>
<keyword evidence="3" id="KW-0597">Phosphoprotein</keyword>
<dbReference type="Proteomes" id="UP000282028">
    <property type="component" value="Unassembled WGS sequence"/>
</dbReference>
<dbReference type="GO" id="GO:0030435">
    <property type="term" value="P:sporulation resulting in formation of a cellular spore"/>
    <property type="evidence" value="ECO:0007669"/>
    <property type="project" value="UniProtKB-KW"/>
</dbReference>
<evidence type="ECO:0000256" key="9">
    <source>
        <dbReference type="ARBA" id="ARBA00023012"/>
    </source>
</evidence>
<dbReference type="SUPFAM" id="SSF47384">
    <property type="entry name" value="Homodimeric domain of signal transducing histidine kinase"/>
    <property type="match status" value="1"/>
</dbReference>
<dbReference type="Gene3D" id="2.10.70.100">
    <property type="match status" value="1"/>
</dbReference>
<dbReference type="Pfam" id="PF13426">
    <property type="entry name" value="PAS_9"/>
    <property type="match status" value="1"/>
</dbReference>
<dbReference type="InterPro" id="IPR003661">
    <property type="entry name" value="HisK_dim/P_dom"/>
</dbReference>
<dbReference type="InterPro" id="IPR013656">
    <property type="entry name" value="PAS_4"/>
</dbReference>
<comment type="catalytic activity">
    <reaction evidence="1">
        <text>ATP + protein L-histidine = ADP + protein N-phospho-L-histidine.</text>
        <dbReference type="EC" id="2.7.13.3"/>
    </reaction>
</comment>
<keyword evidence="9" id="KW-0902">Two-component regulatory system</keyword>
<keyword evidence="4" id="KW-0808">Transferase</keyword>
<dbReference type="InterPro" id="IPR000014">
    <property type="entry name" value="PAS"/>
</dbReference>
<feature type="domain" description="PAC" evidence="12">
    <location>
        <begin position="319"/>
        <end position="368"/>
    </location>
</feature>
<dbReference type="Pfam" id="PF02518">
    <property type="entry name" value="HATPase_c"/>
    <property type="match status" value="1"/>
</dbReference>
<dbReference type="CDD" id="cd00075">
    <property type="entry name" value="HATPase"/>
    <property type="match status" value="1"/>
</dbReference>
<dbReference type="Pfam" id="PF00512">
    <property type="entry name" value="HisKA"/>
    <property type="match status" value="1"/>
</dbReference>
<evidence type="ECO:0000259" key="11">
    <source>
        <dbReference type="PROSITE" id="PS50112"/>
    </source>
</evidence>
<dbReference type="CDD" id="cd00082">
    <property type="entry name" value="HisKA"/>
    <property type="match status" value="1"/>
</dbReference>
<dbReference type="InterPro" id="IPR036097">
    <property type="entry name" value="HisK_dim/P_sf"/>
</dbReference>
<dbReference type="InterPro" id="IPR052162">
    <property type="entry name" value="Sensor_kinase/Photoreceptor"/>
</dbReference>
<dbReference type="GO" id="GO:0000155">
    <property type="term" value="F:phosphorelay sensor kinase activity"/>
    <property type="evidence" value="ECO:0007669"/>
    <property type="project" value="InterPro"/>
</dbReference>
<dbReference type="Gene3D" id="3.30.450.20">
    <property type="entry name" value="PAS domain"/>
    <property type="match status" value="4"/>
</dbReference>
<dbReference type="PROSITE" id="PS50113">
    <property type="entry name" value="PAC"/>
    <property type="match status" value="3"/>
</dbReference>
<name>A0A3M8C2L2_9BACL</name>
<dbReference type="SMART" id="SM00091">
    <property type="entry name" value="PAS"/>
    <property type="match status" value="4"/>
</dbReference>
<evidence type="ECO:0000256" key="6">
    <source>
        <dbReference type="ARBA" id="ARBA00022777"/>
    </source>
</evidence>
<dbReference type="EC" id="2.7.13.3" evidence="2"/>
<dbReference type="SMART" id="SM00387">
    <property type="entry name" value="HATPase_c"/>
    <property type="match status" value="1"/>
</dbReference>
<evidence type="ECO:0000256" key="1">
    <source>
        <dbReference type="ARBA" id="ARBA00000085"/>
    </source>
</evidence>
<dbReference type="FunFam" id="1.10.287.130:FF:000040">
    <property type="entry name" value="PAS domain-containing sensor histidine kinase"/>
    <property type="match status" value="1"/>
</dbReference>
<dbReference type="InterPro" id="IPR035965">
    <property type="entry name" value="PAS-like_dom_sf"/>
</dbReference>
<feature type="domain" description="Histidine kinase" evidence="10">
    <location>
        <begin position="508"/>
        <end position="713"/>
    </location>
</feature>
<keyword evidence="7" id="KW-0067">ATP-binding</keyword>
<comment type="caution">
    <text evidence="13">The sequence shown here is derived from an EMBL/GenBank/DDBJ whole genome shotgun (WGS) entry which is preliminary data.</text>
</comment>
<dbReference type="CDD" id="cd00130">
    <property type="entry name" value="PAS"/>
    <property type="match status" value="4"/>
</dbReference>
<evidence type="ECO:0000256" key="4">
    <source>
        <dbReference type="ARBA" id="ARBA00022679"/>
    </source>
</evidence>
<evidence type="ECO:0000256" key="8">
    <source>
        <dbReference type="ARBA" id="ARBA00022969"/>
    </source>
</evidence>
<dbReference type="EMBL" id="RHHR01000036">
    <property type="protein sequence ID" value="RNB69881.1"/>
    <property type="molecule type" value="Genomic_DNA"/>
</dbReference>
<keyword evidence="6" id="KW-0418">Kinase</keyword>
<dbReference type="InterPro" id="IPR001610">
    <property type="entry name" value="PAC"/>
</dbReference>
<feature type="domain" description="PAS" evidence="11">
    <location>
        <begin position="369"/>
        <end position="441"/>
    </location>
</feature>
<evidence type="ECO:0000313" key="14">
    <source>
        <dbReference type="Proteomes" id="UP000282028"/>
    </source>
</evidence>
<sequence length="715" mass="82015">MALFDTLGKYEAVFLEQMNDAFIAINSNWIITQVNTRASRLLNRTREELLHQCICDLNPDGFADDFCDQLRKVFVEQVNVQFRTFDRMLEIWFEVHAYPVETGIYMLFQEVENQKSLEPEEEFYYRSLFLQNPDAVYLMDLDGNFLEVNPSAEKMLGCTRTALLKSNFRLFCTPSEIDKTNRHFQLACAGIPQRYELNIVTRDGSMRVIDVSNVPISIDGRVVGVYGISKDITERKQIEGALRLSERGLAQSQRIAQVGHWELDLKTDALTCSKETLRIFGGEAMEEAIPSEVPFSMIHPDDRRTVKEAFEQAIKGEPLRLEHRIIRPDGMERVLLMQGHAVGDDRSHVFGIVQDITEQKRTEQLIMENQMRYRSLLAYNSDGVVALDLHGHYIEVNPAFERMTGYTKEELLQMSHKQLIPFDQTELEQVKVSWESMIQEGVPYSLEHPIKHKDGYFFEVNSHNIPIIINGNITGYFTICRDISERKRTEEILRKSDKLAAVGQLAAAVAHEIRNPLTSLKGFTKLLQDHFPQEKKQYFDIMLSELARIEMISGELLVLAKPQVKHYDQRNVNEILLSVVALLESQANMNNVEVELKLDLDLPFLQCEENQLKQVFVNIIKNGIEAMKQGGKLLISSERHGLEARLCFVDHGCGIPPDIIHKIGEPFYSTKEKGTGLGMMITNKIINHHKGRLEIESEPDKGTTIRVFLPIFHDE</sequence>
<evidence type="ECO:0000256" key="2">
    <source>
        <dbReference type="ARBA" id="ARBA00012438"/>
    </source>
</evidence>
<dbReference type="PROSITE" id="PS50112">
    <property type="entry name" value="PAS"/>
    <property type="match status" value="3"/>
</dbReference>
<evidence type="ECO:0000256" key="3">
    <source>
        <dbReference type="ARBA" id="ARBA00022553"/>
    </source>
</evidence>
<feature type="domain" description="PAC" evidence="12">
    <location>
        <begin position="444"/>
        <end position="495"/>
    </location>
</feature>
<dbReference type="SUPFAM" id="SSF55874">
    <property type="entry name" value="ATPase domain of HSP90 chaperone/DNA topoisomerase II/histidine kinase"/>
    <property type="match status" value="1"/>
</dbReference>
<dbReference type="PROSITE" id="PS50109">
    <property type="entry name" value="HIS_KIN"/>
    <property type="match status" value="1"/>
</dbReference>
<dbReference type="RefSeq" id="WP_122910352.1">
    <property type="nucleotide sequence ID" value="NZ_CBCSBE010000013.1"/>
</dbReference>
<dbReference type="Gene3D" id="3.30.565.10">
    <property type="entry name" value="Histidine kinase-like ATPase, C-terminal domain"/>
    <property type="match status" value="1"/>
</dbReference>
<feature type="domain" description="PAC" evidence="12">
    <location>
        <begin position="193"/>
        <end position="244"/>
    </location>
</feature>
<dbReference type="Gene3D" id="1.10.287.130">
    <property type="match status" value="1"/>
</dbReference>
<evidence type="ECO:0000259" key="12">
    <source>
        <dbReference type="PROSITE" id="PS50113"/>
    </source>
</evidence>
<keyword evidence="14" id="KW-1185">Reference proteome</keyword>
<dbReference type="InterPro" id="IPR036890">
    <property type="entry name" value="HATPase_C_sf"/>
</dbReference>
<feature type="domain" description="PAS" evidence="11">
    <location>
        <begin position="282"/>
        <end position="317"/>
    </location>
</feature>
<dbReference type="Pfam" id="PF08447">
    <property type="entry name" value="PAS_3"/>
    <property type="match status" value="1"/>
</dbReference>
<dbReference type="SUPFAM" id="SSF55785">
    <property type="entry name" value="PYP-like sensor domain (PAS domain)"/>
    <property type="match status" value="4"/>
</dbReference>